<reference evidence="1 2" key="1">
    <citation type="submission" date="2016-07" db="EMBL/GenBank/DDBJ databases">
        <title>Complete genome sequence of Bradyrhizobium icense LMTR 13T, a potential inoculant strain isolated from lima bean (Phaseolus lunatus) in Peru.</title>
        <authorList>
            <person name="Ormeno-Orrillo E."/>
            <person name="Duran D."/>
            <person name="Rogel M.A."/>
            <person name="Rey L."/>
            <person name="Imperial J."/>
            <person name="Ruiz-Argueso T."/>
            <person name="Martinez-Romero E."/>
        </authorList>
    </citation>
    <scope>NUCLEOTIDE SEQUENCE [LARGE SCALE GENOMIC DNA]</scope>
    <source>
        <strain evidence="1 2">LMTR 13</strain>
    </source>
</reference>
<dbReference type="EMBL" id="CP016428">
    <property type="protein sequence ID" value="ANW06153.1"/>
    <property type="molecule type" value="Genomic_DNA"/>
</dbReference>
<keyword evidence="2" id="KW-1185">Reference proteome</keyword>
<evidence type="ECO:0000313" key="1">
    <source>
        <dbReference type="EMBL" id="ANW06153.1"/>
    </source>
</evidence>
<dbReference type="STRING" id="1274631.LMTR13_36435"/>
<proteinExistence type="predicted"/>
<evidence type="ECO:0008006" key="3">
    <source>
        <dbReference type="Google" id="ProtNLM"/>
    </source>
</evidence>
<dbReference type="RefSeq" id="WP_065733262.1">
    <property type="nucleotide sequence ID" value="NZ_CP016428.1"/>
</dbReference>
<protein>
    <recommendedName>
        <fullName evidence="3">ABM domain-containing protein</fullName>
    </recommendedName>
</protein>
<dbReference type="OrthoDB" id="7191978at2"/>
<evidence type="ECO:0000313" key="2">
    <source>
        <dbReference type="Proteomes" id="UP000092839"/>
    </source>
</evidence>
<sequence>MRRTVIRYKTKPEMADRNAELVAAVFAELKAAQPEGFRYLSLRLEDDTFIHFVETAADDGSSALPKLAAFQAFQSGIRERCVEPPLAKGVTVVGNYRMLRETESVLAGV</sequence>
<accession>A0A1B1UTU0</accession>
<dbReference type="AlphaFoldDB" id="A0A1B1UTU0"/>
<organism evidence="1 2">
    <name type="scientific">Bradyrhizobium icense</name>
    <dbReference type="NCBI Taxonomy" id="1274631"/>
    <lineage>
        <taxon>Bacteria</taxon>
        <taxon>Pseudomonadati</taxon>
        <taxon>Pseudomonadota</taxon>
        <taxon>Alphaproteobacteria</taxon>
        <taxon>Hyphomicrobiales</taxon>
        <taxon>Nitrobacteraceae</taxon>
        <taxon>Bradyrhizobium</taxon>
    </lineage>
</organism>
<dbReference type="Proteomes" id="UP000092839">
    <property type="component" value="Chromosome"/>
</dbReference>
<dbReference type="KEGG" id="bic:LMTR13_36435"/>
<name>A0A1B1UTU0_9BRAD</name>
<gene>
    <name evidence="1" type="ORF">LMTR13_36435</name>
</gene>